<dbReference type="Proteomes" id="UP000652761">
    <property type="component" value="Unassembled WGS sequence"/>
</dbReference>
<sequence>MPIPANFSSEPMIRSITGSIGPVLQIDQNTSKMIRADAVVACVQLDVSKSLPDRVWVRVGGEGVWKHIVYPSPPLFCTSCSRLGHSIKNCKQAASEKHDTTAQDAQEDHTQPSVTTKATIWSPIRTVTKAAPHAILQKEATATTYVHEASIATRRVHGSPTAELSTSDKEKPPQATLCQSSSGNENMNVMIPKVVRWLTPPQGRLKLNIEGAFNMMSDEAGGGGILRDHKGNMCCAFASPYQGLKSSLDAEALALRDGLLMCCRKGVHEVLVETDSLNLLQIVTRQLPHPWKLAFIFQEVASITKRIKTEITHVPREGNKVADCLAGFASFCVHFTTWDSWADLPTTVKDPYHLDKMHTFIFPTFEAIILLEELEIMLGLLKDKKGS</sequence>
<dbReference type="GO" id="GO:0003676">
    <property type="term" value="F:nucleic acid binding"/>
    <property type="evidence" value="ECO:0007669"/>
    <property type="project" value="InterPro"/>
</dbReference>
<dbReference type="AlphaFoldDB" id="A0A843V588"/>
<reference evidence="3" key="1">
    <citation type="submission" date="2017-07" db="EMBL/GenBank/DDBJ databases">
        <title>Taro Niue Genome Assembly and Annotation.</title>
        <authorList>
            <person name="Atibalentja N."/>
            <person name="Keating K."/>
            <person name="Fields C.J."/>
        </authorList>
    </citation>
    <scope>NUCLEOTIDE SEQUENCE</scope>
    <source>
        <strain evidence="3">Niue_2</strain>
        <tissue evidence="3">Leaf</tissue>
    </source>
</reference>
<evidence type="ECO:0000313" key="4">
    <source>
        <dbReference type="Proteomes" id="UP000652761"/>
    </source>
</evidence>
<proteinExistence type="predicted"/>
<protein>
    <recommendedName>
        <fullName evidence="2">RNase H type-1 domain-containing protein</fullName>
    </recommendedName>
</protein>
<dbReference type="InterPro" id="IPR044730">
    <property type="entry name" value="RNase_H-like_dom_plant"/>
</dbReference>
<accession>A0A843V588</accession>
<dbReference type="InterPro" id="IPR012337">
    <property type="entry name" value="RNaseH-like_sf"/>
</dbReference>
<dbReference type="OrthoDB" id="692420at2759"/>
<dbReference type="InterPro" id="IPR002156">
    <property type="entry name" value="RNaseH_domain"/>
</dbReference>
<dbReference type="GO" id="GO:0004523">
    <property type="term" value="F:RNA-DNA hybrid ribonuclease activity"/>
    <property type="evidence" value="ECO:0007669"/>
    <property type="project" value="InterPro"/>
</dbReference>
<dbReference type="EMBL" id="NMUH01001013">
    <property type="protein sequence ID" value="MQL87893.1"/>
    <property type="molecule type" value="Genomic_DNA"/>
</dbReference>
<organism evidence="3 4">
    <name type="scientific">Colocasia esculenta</name>
    <name type="common">Wild taro</name>
    <name type="synonym">Arum esculentum</name>
    <dbReference type="NCBI Taxonomy" id="4460"/>
    <lineage>
        <taxon>Eukaryota</taxon>
        <taxon>Viridiplantae</taxon>
        <taxon>Streptophyta</taxon>
        <taxon>Embryophyta</taxon>
        <taxon>Tracheophyta</taxon>
        <taxon>Spermatophyta</taxon>
        <taxon>Magnoliopsida</taxon>
        <taxon>Liliopsida</taxon>
        <taxon>Araceae</taxon>
        <taxon>Aroideae</taxon>
        <taxon>Colocasieae</taxon>
        <taxon>Colocasia</taxon>
    </lineage>
</organism>
<feature type="region of interest" description="Disordered" evidence="1">
    <location>
        <begin position="156"/>
        <end position="184"/>
    </location>
</feature>
<dbReference type="InterPro" id="IPR036397">
    <property type="entry name" value="RNaseH_sf"/>
</dbReference>
<feature type="domain" description="RNase H type-1" evidence="2">
    <location>
        <begin position="208"/>
        <end position="328"/>
    </location>
</feature>
<evidence type="ECO:0000256" key="1">
    <source>
        <dbReference type="SAM" id="MobiDB-lite"/>
    </source>
</evidence>
<name>A0A843V588_COLES</name>
<gene>
    <name evidence="3" type="ORF">Taro_020451</name>
</gene>
<keyword evidence="4" id="KW-1185">Reference proteome</keyword>
<dbReference type="InterPro" id="IPR053151">
    <property type="entry name" value="RNase_H-like"/>
</dbReference>
<dbReference type="CDD" id="cd06222">
    <property type="entry name" value="RNase_H_like"/>
    <property type="match status" value="1"/>
</dbReference>
<dbReference type="Gene3D" id="3.30.420.10">
    <property type="entry name" value="Ribonuclease H-like superfamily/Ribonuclease H"/>
    <property type="match status" value="1"/>
</dbReference>
<comment type="caution">
    <text evidence="3">The sequence shown here is derived from an EMBL/GenBank/DDBJ whole genome shotgun (WGS) entry which is preliminary data.</text>
</comment>
<dbReference type="SUPFAM" id="SSF53098">
    <property type="entry name" value="Ribonuclease H-like"/>
    <property type="match status" value="1"/>
</dbReference>
<dbReference type="PANTHER" id="PTHR47723:SF19">
    <property type="entry name" value="POLYNUCLEOTIDYL TRANSFERASE, RIBONUCLEASE H-LIKE SUPERFAMILY PROTEIN"/>
    <property type="match status" value="1"/>
</dbReference>
<dbReference type="Pfam" id="PF13456">
    <property type="entry name" value="RVT_3"/>
    <property type="match status" value="1"/>
</dbReference>
<evidence type="ECO:0000313" key="3">
    <source>
        <dbReference type="EMBL" id="MQL87893.1"/>
    </source>
</evidence>
<dbReference type="PANTHER" id="PTHR47723">
    <property type="entry name" value="OS05G0353850 PROTEIN"/>
    <property type="match status" value="1"/>
</dbReference>
<evidence type="ECO:0000259" key="2">
    <source>
        <dbReference type="Pfam" id="PF13456"/>
    </source>
</evidence>